<dbReference type="GO" id="GO:0007064">
    <property type="term" value="P:mitotic sister chromatid cohesion"/>
    <property type="evidence" value="ECO:0007669"/>
    <property type="project" value="TreeGrafter"/>
</dbReference>
<dbReference type="AlphaFoldDB" id="A0AAW0YS73"/>
<organism evidence="3 4">
    <name type="scientific">Kwoniella newhampshirensis</name>
    <dbReference type="NCBI Taxonomy" id="1651941"/>
    <lineage>
        <taxon>Eukaryota</taxon>
        <taxon>Fungi</taxon>
        <taxon>Dikarya</taxon>
        <taxon>Basidiomycota</taxon>
        <taxon>Agaricomycotina</taxon>
        <taxon>Tremellomycetes</taxon>
        <taxon>Tremellales</taxon>
        <taxon>Cryptococcaceae</taxon>
        <taxon>Kwoniella</taxon>
    </lineage>
</organism>
<dbReference type="Pfam" id="PF13880">
    <property type="entry name" value="Acetyltransf_13"/>
    <property type="match status" value="1"/>
</dbReference>
<dbReference type="RefSeq" id="XP_066804039.1">
    <property type="nucleotide sequence ID" value="XM_066945350.1"/>
</dbReference>
<gene>
    <name evidence="3" type="ORF">IAR55_002233</name>
</gene>
<dbReference type="Proteomes" id="UP001388673">
    <property type="component" value="Unassembled WGS sequence"/>
</dbReference>
<comment type="caution">
    <text evidence="3">The sequence shown here is derived from an EMBL/GenBank/DDBJ whole genome shotgun (WGS) entry which is preliminary data.</text>
</comment>
<dbReference type="GO" id="GO:0000785">
    <property type="term" value="C:chromatin"/>
    <property type="evidence" value="ECO:0007669"/>
    <property type="project" value="TreeGrafter"/>
</dbReference>
<evidence type="ECO:0000313" key="3">
    <source>
        <dbReference type="EMBL" id="KAK8861414.1"/>
    </source>
</evidence>
<dbReference type="InterPro" id="IPR028009">
    <property type="entry name" value="ESCO_Acetyltransf_dom"/>
</dbReference>
<reference evidence="3 4" key="1">
    <citation type="journal article" date="2024" name="bioRxiv">
        <title>Comparative genomics of Cryptococcus and Kwoniella reveals pathogenesis evolution and contrasting karyotype dynamics via intercentromeric recombination or chromosome fusion.</title>
        <authorList>
            <person name="Coelho M.A."/>
            <person name="David-Palma M."/>
            <person name="Shea T."/>
            <person name="Bowers K."/>
            <person name="McGinley-Smith S."/>
            <person name="Mohammad A.W."/>
            <person name="Gnirke A."/>
            <person name="Yurkov A.M."/>
            <person name="Nowrousian M."/>
            <person name="Sun S."/>
            <person name="Cuomo C.A."/>
            <person name="Heitman J."/>
        </authorList>
    </citation>
    <scope>NUCLEOTIDE SEQUENCE [LARGE SCALE GENOMIC DNA]</scope>
    <source>
        <strain evidence="3 4">CBS 13917</strain>
    </source>
</reference>
<evidence type="ECO:0000259" key="2">
    <source>
        <dbReference type="Pfam" id="PF13880"/>
    </source>
</evidence>
<evidence type="ECO:0000256" key="1">
    <source>
        <dbReference type="SAM" id="MobiDB-lite"/>
    </source>
</evidence>
<evidence type="ECO:0000313" key="4">
    <source>
        <dbReference type="Proteomes" id="UP001388673"/>
    </source>
</evidence>
<dbReference type="GO" id="GO:0061733">
    <property type="term" value="F:protein-lysine-acetyltransferase activity"/>
    <property type="evidence" value="ECO:0007669"/>
    <property type="project" value="TreeGrafter"/>
</dbReference>
<dbReference type="PANTHER" id="PTHR45884">
    <property type="entry name" value="N-ACETYLTRANSFERASE ECO"/>
    <property type="match status" value="1"/>
</dbReference>
<keyword evidence="4" id="KW-1185">Reference proteome</keyword>
<feature type="domain" description="N-acetyltransferase ESCO acetyl-transferase" evidence="2">
    <location>
        <begin position="391"/>
        <end position="452"/>
    </location>
</feature>
<sequence length="463" mass="49423">MSKPTVHRTYGRLPVRSSSSLFDTSSPPPPDLAFHVGRSSTPPSSSRLESPPPCSPSPVRGPVLKSRSSSPLFLPHDDDDEDEVIGQENVKPPSSAETVSFNKKARISLIGKPKFAKTAVQSTLKGFFTPIPQKRKRPLQPATTVSAPRSTQHTSSSSTQAGPSSSSRAVSATSTTKHNPLTQLHLTHLPLLHTCPDCSMSYMRGGEDDSIHIAHHSKVLRGIPWEGLGKAKGKGKSSAGETGWKVIEEGVEFGPRSSPGHRRAKGRIVMLDGSFGGAKLDEILCTVDLVLSSPPLPPAILDQCKIFVFLTSSPAPPPSSSTAKRPRLDVSSLKVSSSSSVGKERIVSVVVAQGIKFAMRVLSDGESVAGGVESGGFGSVTCDPQPLPTPLGIHRLYTSPLYRSHGLSYHLLNAASQNTIYGCTFSPIKGEVAFSQPTESGRSVMEKWGKGEVRVFIDDERQL</sequence>
<feature type="region of interest" description="Disordered" evidence="1">
    <location>
        <begin position="129"/>
        <end position="176"/>
    </location>
</feature>
<accession>A0AAW0YS73</accession>
<feature type="compositionally biased region" description="Low complexity" evidence="1">
    <location>
        <begin position="150"/>
        <end position="176"/>
    </location>
</feature>
<feature type="compositionally biased region" description="Basic residues" evidence="1">
    <location>
        <begin position="1"/>
        <end position="10"/>
    </location>
</feature>
<dbReference type="EMBL" id="JBCAWK010000004">
    <property type="protein sequence ID" value="KAK8861414.1"/>
    <property type="molecule type" value="Genomic_DNA"/>
</dbReference>
<feature type="compositionally biased region" description="Low complexity" evidence="1">
    <location>
        <begin position="38"/>
        <end position="49"/>
    </location>
</feature>
<dbReference type="GO" id="GO:0005634">
    <property type="term" value="C:nucleus"/>
    <property type="evidence" value="ECO:0007669"/>
    <property type="project" value="TreeGrafter"/>
</dbReference>
<dbReference type="KEGG" id="kne:92179492"/>
<protein>
    <recommendedName>
        <fullName evidence="2">N-acetyltransferase ESCO acetyl-transferase domain-containing protein</fullName>
    </recommendedName>
</protein>
<feature type="region of interest" description="Disordered" evidence="1">
    <location>
        <begin position="1"/>
        <end position="98"/>
    </location>
</feature>
<dbReference type="GeneID" id="92179492"/>
<dbReference type="PANTHER" id="PTHR45884:SF2">
    <property type="entry name" value="N-ACETYLTRANSFERASE ECO"/>
    <property type="match status" value="1"/>
</dbReference>
<name>A0AAW0YS73_9TREE</name>
<proteinExistence type="predicted"/>